<keyword evidence="3" id="KW-1185">Reference proteome</keyword>
<accession>A0A5J4KU40</accession>
<dbReference type="InterPro" id="IPR050708">
    <property type="entry name" value="T6SS_VgrG/RHS"/>
</dbReference>
<dbReference type="CDD" id="cd00085">
    <property type="entry name" value="HNHc"/>
    <property type="match status" value="1"/>
</dbReference>
<dbReference type="Proteomes" id="UP000326912">
    <property type="component" value="Unassembled WGS sequence"/>
</dbReference>
<dbReference type="PANTHER" id="PTHR32305:SF17">
    <property type="entry name" value="TRNA NUCLEASE WAPA"/>
    <property type="match status" value="1"/>
</dbReference>
<feature type="compositionally biased region" description="Polar residues" evidence="1">
    <location>
        <begin position="783"/>
        <end position="800"/>
    </location>
</feature>
<proteinExistence type="predicted"/>
<evidence type="ECO:0000256" key="1">
    <source>
        <dbReference type="SAM" id="MobiDB-lite"/>
    </source>
</evidence>
<dbReference type="EMBL" id="BKZW01000002">
    <property type="protein sequence ID" value="GER89970.1"/>
    <property type="molecule type" value="Genomic_DNA"/>
</dbReference>
<protein>
    <recommendedName>
        <fullName evidence="4">HNH nuclease domain-containing protein</fullName>
    </recommendedName>
</protein>
<organism evidence="2 3">
    <name type="scientific">Dictyobacter vulcani</name>
    <dbReference type="NCBI Taxonomy" id="2607529"/>
    <lineage>
        <taxon>Bacteria</taxon>
        <taxon>Bacillati</taxon>
        <taxon>Chloroflexota</taxon>
        <taxon>Ktedonobacteria</taxon>
        <taxon>Ktedonobacterales</taxon>
        <taxon>Dictyobacteraceae</taxon>
        <taxon>Dictyobacter</taxon>
    </lineage>
</organism>
<evidence type="ECO:0000313" key="2">
    <source>
        <dbReference type="EMBL" id="GER89970.1"/>
    </source>
</evidence>
<evidence type="ECO:0000313" key="3">
    <source>
        <dbReference type="Proteomes" id="UP000326912"/>
    </source>
</evidence>
<dbReference type="AlphaFoldDB" id="A0A5J4KU40"/>
<dbReference type="InterPro" id="IPR006530">
    <property type="entry name" value="YD"/>
</dbReference>
<dbReference type="InterPro" id="IPR022385">
    <property type="entry name" value="Rhs_assc_core"/>
</dbReference>
<name>A0A5J4KU40_9CHLR</name>
<dbReference type="InterPro" id="IPR003615">
    <property type="entry name" value="HNH_nuc"/>
</dbReference>
<comment type="caution">
    <text evidence="2">The sequence shown here is derived from an EMBL/GenBank/DDBJ whole genome shotgun (WGS) entry which is preliminary data.</text>
</comment>
<evidence type="ECO:0008006" key="4">
    <source>
        <dbReference type="Google" id="ProtNLM"/>
    </source>
</evidence>
<dbReference type="NCBIfam" id="TIGR03696">
    <property type="entry name" value="Rhs_assc_core"/>
    <property type="match status" value="1"/>
</dbReference>
<feature type="region of interest" description="Disordered" evidence="1">
    <location>
        <begin position="783"/>
        <end position="805"/>
    </location>
</feature>
<sequence>MSYSYKNTCTQGATNPCLELDTTTRQVSGGTQTVTTQQWFDGQGRVVETKAPGPNLWSKVPKIPSTLITYTLYDTMGRATTKSLPYAISALAGTGYIAPNLAQARTVTNYDGLGRALGSATYQDASTIVLSSSVAYTVAQGLPSFNQSTTLPFERTTTLDAYNHQAVSYTDAIGRQRYNQVFKGNGAPYTVLRTIRYDRDVVGNLYATLTYDASTAQLASQQATYDGVGRKIGMNDSDSGSNWVFSYDQNSNPISQTDPRSKSVYINYDVLNRPLCKGTTSAAVNPCTASATSTFFYDSYDKTSNPGVTFPSACTAPSGSYASDPIGAMTAETFSGVAGAGSRCKGYDERGRIDQSGLTVNGDGQTITQTMNMSYNDAGQPTSVVYPDGETVTAQYDSNGYSRSAFFGTPASTDPVNFLVGQVSYTNTGQVAGLAFGGSAAKSSVPAPVFSTTMGYDGIQRPVSSSATNAGGTFWNQNRTYDNVGNVLGVSTTLPTTTGGTQKDVQSFCYDSLNRLVWSGNTGAPSGGDHCGLAPAGTTLATYQQSYSYDALDRLTSGPSGTETYGFAPVHGALTLSTVPGQYASYDAMGNMTCRNVDTTTAHACDGSQTGAQLTYDNEGRLETWTAPSGTTASDQYLYDNSGQRVFQHSSSTLAGNTTKMDTITFDGTTDVTTTNGVTSTTKYYSVGGQRVAMKKDGVLSYLLPDMLGSTSIALKADGSVQAVQLFAPFGGTRYSDGSMTTPYNYTGQRLDTTSGLLYYGARYYDATSGRFVSTDTVETNSNGQDTYAYTQGNPETATDPTGHRIDWGGGEQTTIDWSKGTTSTFETQSAVDPSVTQWWGTSLYYPTYGPITSTYAGSTDVYHFGRSVYDPGSASAIDRIKKVTSSALGIDKMQKGDIVGGILHGANNLLMVGMILGGGEEIVGGEMAMEGGEALVGEGGKTLLSDAEDVVVNRNGDPYPNMIDPRTNERVPFPDGDLKRIPREDKVPWNLNLRGKYIKEWYDSGYEDLPGPWGDYDIHHILPREFGGTNDFDNLVPLERDLHQKIVTPWWNAYP</sequence>
<dbReference type="NCBIfam" id="TIGR01643">
    <property type="entry name" value="YD_repeat_2x"/>
    <property type="match status" value="1"/>
</dbReference>
<gene>
    <name evidence="2" type="ORF">KDW_41320</name>
</gene>
<dbReference type="PANTHER" id="PTHR32305">
    <property type="match status" value="1"/>
</dbReference>
<dbReference type="Gene3D" id="2.180.10.10">
    <property type="entry name" value="RHS repeat-associated core"/>
    <property type="match status" value="1"/>
</dbReference>
<reference evidence="2 3" key="1">
    <citation type="submission" date="2019-10" db="EMBL/GenBank/DDBJ databases">
        <title>Dictyobacter vulcani sp. nov., within the class Ktedonobacteria, isolated from soil of volcanic Mt. Zao.</title>
        <authorList>
            <person name="Zheng Y."/>
            <person name="Wang C.M."/>
            <person name="Sakai Y."/>
            <person name="Abe K."/>
            <person name="Yokota A."/>
            <person name="Yabe S."/>
        </authorList>
    </citation>
    <scope>NUCLEOTIDE SEQUENCE [LARGE SCALE GENOMIC DNA]</scope>
    <source>
        <strain evidence="2 3">W12</strain>
    </source>
</reference>